<name>A0A9N9CRC6_9GLOM</name>
<organism evidence="12 13">
    <name type="scientific">Paraglomus occultum</name>
    <dbReference type="NCBI Taxonomy" id="144539"/>
    <lineage>
        <taxon>Eukaryota</taxon>
        <taxon>Fungi</taxon>
        <taxon>Fungi incertae sedis</taxon>
        <taxon>Mucoromycota</taxon>
        <taxon>Glomeromycotina</taxon>
        <taxon>Glomeromycetes</taxon>
        <taxon>Paraglomerales</taxon>
        <taxon>Paraglomeraceae</taxon>
        <taxon>Paraglomus</taxon>
    </lineage>
</organism>
<feature type="domain" description="Helicase ATP-binding" evidence="10">
    <location>
        <begin position="109"/>
        <end position="274"/>
    </location>
</feature>
<dbReference type="Gene3D" id="3.40.50.300">
    <property type="entry name" value="P-loop containing nucleotide triphosphate hydrolases"/>
    <property type="match status" value="2"/>
</dbReference>
<feature type="non-terminal residue" evidence="12">
    <location>
        <position position="1"/>
    </location>
</feature>
<dbReference type="EMBL" id="CAJVPJ010002109">
    <property type="protein sequence ID" value="CAG8613199.1"/>
    <property type="molecule type" value="Genomic_DNA"/>
</dbReference>
<dbReference type="GO" id="GO:0005524">
    <property type="term" value="F:ATP binding"/>
    <property type="evidence" value="ECO:0007669"/>
    <property type="project" value="UniProtKB-KW"/>
</dbReference>
<evidence type="ECO:0000256" key="4">
    <source>
        <dbReference type="ARBA" id="ARBA00022741"/>
    </source>
</evidence>
<dbReference type="Pfam" id="PF00270">
    <property type="entry name" value="DEAD"/>
    <property type="match status" value="1"/>
</dbReference>
<dbReference type="PROSITE" id="PS51194">
    <property type="entry name" value="HELICASE_CTER"/>
    <property type="match status" value="1"/>
</dbReference>
<keyword evidence="6" id="KW-0347">Helicase</keyword>
<sequence length="756" mass="85326">MNRSPPLLININLSYVTTVIDKKSPSREEKGEHCQSGNLFLYIEEEFVIAGSLPKQLMSEQLRHRRLNVDRETERESETIIPFADRQSTLTLQQQRQHLPIYKSRNHLLYLIEKHQVTIVVGQTGSGKTTQLPQYLHEAGWTAGQRVVACTQPRRVAATTVAQRVAIEMNVQLGQEVGYSIRFEECYDVKKTRIKYMTDGMLFRETLIDPLLSQYSVIMIDEAHERSLHTDILFGLLKRILKKRPELRVIISSATLDAEAFYDFFNVKSSDDTAKDNVSIISIEGRMFPVDIHYLENPCSDYVEKAIETVIDIHLKEDAGDILVFLTGREQIDSAVEEITSRAMNLPRSAMKLDALPIYAGLPAEQQLLIFEPPGYSTRKVIVATNIAEASITIEGISYVIDCGFVKLRAYNPKTGMESLMVVPVSKASAQQRAGRAGRLKPGKAYRLYTEDSFHQLPEASIPEMQRSNLAQVVLQLKALGVDNILRFDFLTAPPAQLMIRALELLYSLKALDDNGKLTVPLGVQLAEFPVDPMLGKILLDSPRFGCSTEILTIAAMISVQNVFIVPSNATAKAESARRNFAVEEGDHLTLLNGNNHFNYEQPVYTAFTTRGQKSARWCHDHFLNFRALSRAFSIRSQLLKFLKRFNIPLESCGNDTVKIRKCLVSGYFANAAKMMPDGSFKTIRDDATLHIHPSSVLFTRNAPYVIFHEVVETTKPFMRDLTVIDPAWLSELAKAMYGLLNGFEGEITQMERRRV</sequence>
<evidence type="ECO:0000256" key="7">
    <source>
        <dbReference type="ARBA" id="ARBA00022840"/>
    </source>
</evidence>
<evidence type="ECO:0000256" key="6">
    <source>
        <dbReference type="ARBA" id="ARBA00022806"/>
    </source>
</evidence>
<evidence type="ECO:0000313" key="13">
    <source>
        <dbReference type="Proteomes" id="UP000789572"/>
    </source>
</evidence>
<dbReference type="GO" id="GO:0008380">
    <property type="term" value="P:RNA splicing"/>
    <property type="evidence" value="ECO:0007669"/>
    <property type="project" value="UniProtKB-KW"/>
</dbReference>
<dbReference type="InterPro" id="IPR014001">
    <property type="entry name" value="Helicase_ATP-bd"/>
</dbReference>
<dbReference type="InterPro" id="IPR007502">
    <property type="entry name" value="Helicase-assoc_dom"/>
</dbReference>
<keyword evidence="4" id="KW-0547">Nucleotide-binding</keyword>
<evidence type="ECO:0000313" key="12">
    <source>
        <dbReference type="EMBL" id="CAG8613199.1"/>
    </source>
</evidence>
<evidence type="ECO:0000256" key="1">
    <source>
        <dbReference type="ARBA" id="ARBA00008792"/>
    </source>
</evidence>
<evidence type="ECO:0000256" key="2">
    <source>
        <dbReference type="ARBA" id="ARBA00012552"/>
    </source>
</evidence>
<dbReference type="Gene3D" id="1.20.120.1080">
    <property type="match status" value="1"/>
</dbReference>
<dbReference type="GO" id="GO:0016787">
    <property type="term" value="F:hydrolase activity"/>
    <property type="evidence" value="ECO:0007669"/>
    <property type="project" value="UniProtKB-KW"/>
</dbReference>
<dbReference type="SMART" id="SM00487">
    <property type="entry name" value="DEXDc"/>
    <property type="match status" value="1"/>
</dbReference>
<dbReference type="FunFam" id="3.40.50.300:FF:000578">
    <property type="entry name" value="probable ATP-dependent RNA helicase DHX35"/>
    <property type="match status" value="1"/>
</dbReference>
<comment type="caution">
    <text evidence="12">The sequence shown here is derived from an EMBL/GenBank/DDBJ whole genome shotgun (WGS) entry which is preliminary data.</text>
</comment>
<dbReference type="GO" id="GO:0006397">
    <property type="term" value="P:mRNA processing"/>
    <property type="evidence" value="ECO:0007669"/>
    <property type="project" value="UniProtKB-KW"/>
</dbReference>
<evidence type="ECO:0000259" key="11">
    <source>
        <dbReference type="PROSITE" id="PS51194"/>
    </source>
</evidence>
<dbReference type="Pfam" id="PF07717">
    <property type="entry name" value="OB_NTP_bind"/>
    <property type="match status" value="1"/>
</dbReference>
<dbReference type="Pfam" id="PF00271">
    <property type="entry name" value="Helicase_C"/>
    <property type="match status" value="1"/>
</dbReference>
<dbReference type="InterPro" id="IPR027417">
    <property type="entry name" value="P-loop_NTPase"/>
</dbReference>
<dbReference type="GO" id="GO:0003723">
    <property type="term" value="F:RNA binding"/>
    <property type="evidence" value="ECO:0007669"/>
    <property type="project" value="TreeGrafter"/>
</dbReference>
<dbReference type="SMART" id="SM00847">
    <property type="entry name" value="HA2"/>
    <property type="match status" value="1"/>
</dbReference>
<feature type="domain" description="Helicase C-terminal" evidence="11">
    <location>
        <begin position="306"/>
        <end position="481"/>
    </location>
</feature>
<dbReference type="CDD" id="cd18791">
    <property type="entry name" value="SF2_C_RHA"/>
    <property type="match status" value="1"/>
</dbReference>
<gene>
    <name evidence="12" type="ORF">POCULU_LOCUS8051</name>
</gene>
<dbReference type="Pfam" id="PF21010">
    <property type="entry name" value="HA2_C"/>
    <property type="match status" value="1"/>
</dbReference>
<dbReference type="InterPro" id="IPR011545">
    <property type="entry name" value="DEAD/DEAH_box_helicase_dom"/>
</dbReference>
<evidence type="ECO:0000256" key="8">
    <source>
        <dbReference type="ARBA" id="ARBA00023187"/>
    </source>
</evidence>
<dbReference type="InterPro" id="IPR048333">
    <property type="entry name" value="HA2_WH"/>
</dbReference>
<dbReference type="FunFam" id="3.40.50.300:FF:000007">
    <property type="entry name" value="Pre-mRNA-splicing factor ATP-dependent RNA helicase"/>
    <property type="match status" value="1"/>
</dbReference>
<comment type="similarity">
    <text evidence="1">Belongs to the DEAD box helicase family. DEAH subfamily.</text>
</comment>
<reference evidence="12" key="1">
    <citation type="submission" date="2021-06" db="EMBL/GenBank/DDBJ databases">
        <authorList>
            <person name="Kallberg Y."/>
            <person name="Tangrot J."/>
            <person name="Rosling A."/>
        </authorList>
    </citation>
    <scope>NUCLEOTIDE SEQUENCE</scope>
    <source>
        <strain evidence="12">IA702</strain>
    </source>
</reference>
<dbReference type="Pfam" id="PF04408">
    <property type="entry name" value="WHD_HA2"/>
    <property type="match status" value="1"/>
</dbReference>
<evidence type="ECO:0000259" key="10">
    <source>
        <dbReference type="PROSITE" id="PS51192"/>
    </source>
</evidence>
<protein>
    <recommendedName>
        <fullName evidence="2">RNA helicase</fullName>
        <ecNumber evidence="2">3.6.4.13</ecNumber>
    </recommendedName>
</protein>
<dbReference type="EC" id="3.6.4.13" evidence="2"/>
<keyword evidence="5" id="KW-0378">Hydrolase</keyword>
<comment type="catalytic activity">
    <reaction evidence="9">
        <text>ATP + H2O = ADP + phosphate + H(+)</text>
        <dbReference type="Rhea" id="RHEA:13065"/>
        <dbReference type="ChEBI" id="CHEBI:15377"/>
        <dbReference type="ChEBI" id="CHEBI:15378"/>
        <dbReference type="ChEBI" id="CHEBI:30616"/>
        <dbReference type="ChEBI" id="CHEBI:43474"/>
        <dbReference type="ChEBI" id="CHEBI:456216"/>
        <dbReference type="EC" id="3.6.4.13"/>
    </reaction>
</comment>
<evidence type="ECO:0000256" key="3">
    <source>
        <dbReference type="ARBA" id="ARBA00022664"/>
    </source>
</evidence>
<evidence type="ECO:0000256" key="5">
    <source>
        <dbReference type="ARBA" id="ARBA00022801"/>
    </source>
</evidence>
<dbReference type="InterPro" id="IPR002464">
    <property type="entry name" value="DNA/RNA_helicase_DEAH_CS"/>
</dbReference>
<dbReference type="SMART" id="SM00490">
    <property type="entry name" value="HELICc"/>
    <property type="match status" value="1"/>
</dbReference>
<proteinExistence type="inferred from homology"/>
<dbReference type="GO" id="GO:0071013">
    <property type="term" value="C:catalytic step 2 spliceosome"/>
    <property type="evidence" value="ECO:0007669"/>
    <property type="project" value="TreeGrafter"/>
</dbReference>
<accession>A0A9N9CRC6</accession>
<dbReference type="InterPro" id="IPR001650">
    <property type="entry name" value="Helicase_C-like"/>
</dbReference>
<evidence type="ECO:0000256" key="9">
    <source>
        <dbReference type="ARBA" id="ARBA00047984"/>
    </source>
</evidence>
<dbReference type="InterPro" id="IPR011709">
    <property type="entry name" value="DEAD-box_helicase_OB_fold"/>
</dbReference>
<keyword evidence="8" id="KW-0508">mRNA splicing</keyword>
<dbReference type="PROSITE" id="PS00690">
    <property type="entry name" value="DEAH_ATP_HELICASE"/>
    <property type="match status" value="1"/>
</dbReference>
<dbReference type="SUPFAM" id="SSF52540">
    <property type="entry name" value="P-loop containing nucleoside triphosphate hydrolases"/>
    <property type="match status" value="1"/>
</dbReference>
<dbReference type="GO" id="GO:0003724">
    <property type="term" value="F:RNA helicase activity"/>
    <property type="evidence" value="ECO:0007669"/>
    <property type="project" value="UniProtKB-EC"/>
</dbReference>
<keyword evidence="13" id="KW-1185">Reference proteome</keyword>
<dbReference type="Proteomes" id="UP000789572">
    <property type="component" value="Unassembled WGS sequence"/>
</dbReference>
<dbReference type="OrthoDB" id="10253254at2759"/>
<keyword evidence="3" id="KW-0507">mRNA processing</keyword>
<dbReference type="AlphaFoldDB" id="A0A9N9CRC6"/>
<dbReference type="PANTHER" id="PTHR18934:SF136">
    <property type="entry name" value="ATP-DEPENDENT RNA HELICASE DHX35-RELATED"/>
    <property type="match status" value="1"/>
</dbReference>
<dbReference type="PANTHER" id="PTHR18934">
    <property type="entry name" value="ATP-DEPENDENT RNA HELICASE"/>
    <property type="match status" value="1"/>
</dbReference>
<dbReference type="CDD" id="cd17980">
    <property type="entry name" value="DEXHc_DHX35"/>
    <property type="match status" value="1"/>
</dbReference>
<keyword evidence="7" id="KW-0067">ATP-binding</keyword>
<dbReference type="PROSITE" id="PS51192">
    <property type="entry name" value="HELICASE_ATP_BIND_1"/>
    <property type="match status" value="1"/>
</dbReference>